<keyword evidence="2" id="KW-0813">Transport</keyword>
<dbReference type="PROSITE" id="PS50893">
    <property type="entry name" value="ABC_TRANSPORTER_2"/>
    <property type="match status" value="2"/>
</dbReference>
<evidence type="ECO:0000256" key="4">
    <source>
        <dbReference type="ARBA" id="ARBA00022737"/>
    </source>
</evidence>
<dbReference type="InterPro" id="IPR027417">
    <property type="entry name" value="P-loop_NTPase"/>
</dbReference>
<sequence length="510" mass="54369">MTLIDAWAAEDAVLSLEGLSKRFGGTQAVSNVGFVVRTGEILALLGENGAGKSTLIKMLAGVYAADAGEFRFRGARFDPRDGHPGIAFIHQDLGLIEWMTVAENMCLMHGRYPRRLGFIDWRAARRRAADALALVSDAIDPDARVQDLTRTEKSLVAIARALARDAQLLVLDEPTASLPQSDVEMLHAVLMRLRGRGVAIIYVSHRLDEVFAIADRVVVLRDGYRVANEPIGRLDGTRLIELIIGGKMKDVFVRPPVSVDAPVALALENLVAADVGPVSLTLRRGEVLGLVGLRGAGQDAVGQALFGRCPISSGRAVLGGGRVLTSRHPQDSIRAGIAMVAGDRNAESVARGLSVQENLFLNPALTGRRLSDFAHPDTEAKATAAIGQTFDIRPNDPAAAIETLSGGNQQKVVMARWMQIGAEVLVLEDPTAGVDVGSKADIYVLLAQALAKGLAVLLISTDFEEVAGISHRALVFRDGRVAAELSGTDLSVESLLNTASLEPLSRQEEA</sequence>
<name>A0A6N8SKZ8_9HYPH</name>
<organism evidence="9 10">
    <name type="scientific">Shinella kummerowiae</name>
    <dbReference type="NCBI Taxonomy" id="417745"/>
    <lineage>
        <taxon>Bacteria</taxon>
        <taxon>Pseudomonadati</taxon>
        <taxon>Pseudomonadota</taxon>
        <taxon>Alphaproteobacteria</taxon>
        <taxon>Hyphomicrobiales</taxon>
        <taxon>Rhizobiaceae</taxon>
        <taxon>Shinella</taxon>
    </lineage>
</organism>
<feature type="domain" description="ABC transporter" evidence="8">
    <location>
        <begin position="14"/>
        <end position="247"/>
    </location>
</feature>
<feature type="domain" description="ABC transporter" evidence="8">
    <location>
        <begin position="246"/>
        <end position="503"/>
    </location>
</feature>
<dbReference type="Pfam" id="PF00005">
    <property type="entry name" value="ABC_tran"/>
    <property type="match status" value="2"/>
</dbReference>
<dbReference type="RefSeq" id="WP_160862867.1">
    <property type="nucleotide sequence ID" value="NZ_WUMK01000021.1"/>
</dbReference>
<dbReference type="SUPFAM" id="SSF52540">
    <property type="entry name" value="P-loop containing nucleoside triphosphate hydrolases"/>
    <property type="match status" value="2"/>
</dbReference>
<dbReference type="InterPro" id="IPR003439">
    <property type="entry name" value="ABC_transporter-like_ATP-bd"/>
</dbReference>
<evidence type="ECO:0000256" key="5">
    <source>
        <dbReference type="ARBA" id="ARBA00022741"/>
    </source>
</evidence>
<dbReference type="GO" id="GO:0016887">
    <property type="term" value="F:ATP hydrolysis activity"/>
    <property type="evidence" value="ECO:0007669"/>
    <property type="project" value="InterPro"/>
</dbReference>
<dbReference type="PROSITE" id="PS00211">
    <property type="entry name" value="ABC_TRANSPORTER_1"/>
    <property type="match status" value="1"/>
</dbReference>
<keyword evidence="7" id="KW-0472">Membrane</keyword>
<dbReference type="PANTHER" id="PTHR43790:SF9">
    <property type="entry name" value="GALACTOFURANOSE TRANSPORTER ATP-BINDING PROTEIN YTFR"/>
    <property type="match status" value="1"/>
</dbReference>
<dbReference type="AlphaFoldDB" id="A0A6N8SKZ8"/>
<evidence type="ECO:0000256" key="1">
    <source>
        <dbReference type="ARBA" id="ARBA00005417"/>
    </source>
</evidence>
<evidence type="ECO:0000256" key="2">
    <source>
        <dbReference type="ARBA" id="ARBA00022448"/>
    </source>
</evidence>
<evidence type="ECO:0000256" key="7">
    <source>
        <dbReference type="ARBA" id="ARBA00023136"/>
    </source>
</evidence>
<accession>A0A6N8SKZ8</accession>
<dbReference type="PANTHER" id="PTHR43790">
    <property type="entry name" value="CARBOHYDRATE TRANSPORT ATP-BINDING PROTEIN MG119-RELATED"/>
    <property type="match status" value="1"/>
</dbReference>
<protein>
    <submittedName>
        <fullName evidence="9">ATP-binding cassette domain-containing protein</fullName>
    </submittedName>
</protein>
<dbReference type="Proteomes" id="UP000435802">
    <property type="component" value="Unassembled WGS sequence"/>
</dbReference>
<evidence type="ECO:0000256" key="3">
    <source>
        <dbReference type="ARBA" id="ARBA00022597"/>
    </source>
</evidence>
<evidence type="ECO:0000313" key="9">
    <source>
        <dbReference type="EMBL" id="MXN49389.1"/>
    </source>
</evidence>
<keyword evidence="6 9" id="KW-0067">ATP-binding</keyword>
<dbReference type="InterPro" id="IPR017871">
    <property type="entry name" value="ABC_transporter-like_CS"/>
</dbReference>
<comment type="caution">
    <text evidence="9">The sequence shown here is derived from an EMBL/GenBank/DDBJ whole genome shotgun (WGS) entry which is preliminary data.</text>
</comment>
<dbReference type="CDD" id="cd03215">
    <property type="entry name" value="ABC_Carb_Monos_II"/>
    <property type="match status" value="1"/>
</dbReference>
<evidence type="ECO:0000256" key="6">
    <source>
        <dbReference type="ARBA" id="ARBA00022840"/>
    </source>
</evidence>
<dbReference type="InterPro" id="IPR003593">
    <property type="entry name" value="AAA+_ATPase"/>
</dbReference>
<keyword evidence="10" id="KW-1185">Reference proteome</keyword>
<dbReference type="Gene3D" id="3.40.50.300">
    <property type="entry name" value="P-loop containing nucleotide triphosphate hydrolases"/>
    <property type="match status" value="2"/>
</dbReference>
<dbReference type="OrthoDB" id="9805029at2"/>
<evidence type="ECO:0000313" key="10">
    <source>
        <dbReference type="Proteomes" id="UP000435802"/>
    </source>
</evidence>
<proteinExistence type="inferred from homology"/>
<dbReference type="CDD" id="cd03216">
    <property type="entry name" value="ABC_Carb_Monos_I"/>
    <property type="match status" value="1"/>
</dbReference>
<keyword evidence="3" id="KW-0762">Sugar transport</keyword>
<dbReference type="SMART" id="SM00382">
    <property type="entry name" value="AAA"/>
    <property type="match status" value="2"/>
</dbReference>
<dbReference type="GO" id="GO:0005524">
    <property type="term" value="F:ATP binding"/>
    <property type="evidence" value="ECO:0007669"/>
    <property type="project" value="UniProtKB-KW"/>
</dbReference>
<dbReference type="InterPro" id="IPR050107">
    <property type="entry name" value="ABC_carbohydrate_import_ATPase"/>
</dbReference>
<keyword evidence="5" id="KW-0547">Nucleotide-binding</keyword>
<comment type="similarity">
    <text evidence="1">Belongs to the ABC transporter superfamily.</text>
</comment>
<keyword evidence="4" id="KW-0677">Repeat</keyword>
<gene>
    <name evidence="9" type="ORF">GR138_29785</name>
</gene>
<dbReference type="EMBL" id="WUMK01000021">
    <property type="protein sequence ID" value="MXN49389.1"/>
    <property type="molecule type" value="Genomic_DNA"/>
</dbReference>
<reference evidence="9 10" key="1">
    <citation type="submission" date="2019-12" db="EMBL/GenBank/DDBJ databases">
        <title>Shinella kummerowiae sp. nov., a symbiotic bacterium isolated from root nodules of the herbal legume Kummerowia stipulacea.</title>
        <authorList>
            <person name="Gao J."/>
        </authorList>
    </citation>
    <scope>NUCLEOTIDE SEQUENCE [LARGE SCALE GENOMIC DNA]</scope>
    <source>
        <strain evidence="9 10">CCBAU 25048</strain>
    </source>
</reference>
<evidence type="ECO:0000259" key="8">
    <source>
        <dbReference type="PROSITE" id="PS50893"/>
    </source>
</evidence>